<dbReference type="Proteomes" id="UP001589858">
    <property type="component" value="Unassembled WGS sequence"/>
</dbReference>
<gene>
    <name evidence="1" type="ORF">ACFFF8_00490</name>
</gene>
<proteinExistence type="predicted"/>
<name>A0ABV6S1F3_9SPHN</name>
<reference evidence="1 2" key="1">
    <citation type="submission" date="2024-09" db="EMBL/GenBank/DDBJ databases">
        <authorList>
            <person name="Sun Q."/>
            <person name="Mori K."/>
        </authorList>
    </citation>
    <scope>NUCLEOTIDE SEQUENCE [LARGE SCALE GENOMIC DNA]</scope>
    <source>
        <strain evidence="1 2">CICC 11035S</strain>
    </source>
</reference>
<keyword evidence="2" id="KW-1185">Reference proteome</keyword>
<protein>
    <recommendedName>
        <fullName evidence="3">Transcriptional regulator</fullName>
    </recommendedName>
</protein>
<sequence>MTKGRAPLTIDAALARIAGEIPGGWSAMAALLCNPNGKPRSESMVRAWGDPLRREKIPLDDAIKLDLAYRAAGGDGAPLFETYGYLLDEAGMFRFTNEVALGRLAVDAIREGGEAHAALVLASQPGVDPRQKRAAIQEVEEAIQALHSALTLLEMMTQATGPPG</sequence>
<evidence type="ECO:0008006" key="3">
    <source>
        <dbReference type="Google" id="ProtNLM"/>
    </source>
</evidence>
<accession>A0ABV6S1F3</accession>
<organism evidence="1 2">
    <name type="scientific">Novosphingobium clariflavum</name>
    <dbReference type="NCBI Taxonomy" id="2029884"/>
    <lineage>
        <taxon>Bacteria</taxon>
        <taxon>Pseudomonadati</taxon>
        <taxon>Pseudomonadota</taxon>
        <taxon>Alphaproteobacteria</taxon>
        <taxon>Sphingomonadales</taxon>
        <taxon>Sphingomonadaceae</taxon>
        <taxon>Novosphingobium</taxon>
    </lineage>
</organism>
<evidence type="ECO:0000313" key="1">
    <source>
        <dbReference type="EMBL" id="MFC0683065.1"/>
    </source>
</evidence>
<evidence type="ECO:0000313" key="2">
    <source>
        <dbReference type="Proteomes" id="UP001589858"/>
    </source>
</evidence>
<dbReference type="EMBL" id="JBHLTM010000003">
    <property type="protein sequence ID" value="MFC0683065.1"/>
    <property type="molecule type" value="Genomic_DNA"/>
</dbReference>
<dbReference type="RefSeq" id="WP_267220723.1">
    <property type="nucleotide sequence ID" value="NZ_JAPCWC010000008.1"/>
</dbReference>
<comment type="caution">
    <text evidence="1">The sequence shown here is derived from an EMBL/GenBank/DDBJ whole genome shotgun (WGS) entry which is preliminary data.</text>
</comment>